<keyword evidence="4 9" id="KW-0808">Transferase</keyword>
<evidence type="ECO:0000256" key="7">
    <source>
        <dbReference type="ARBA" id="ARBA00052328"/>
    </source>
</evidence>
<dbReference type="InterPro" id="IPR036320">
    <property type="entry name" value="Glycosyl_Trfase_fam3_N_dom_sf"/>
</dbReference>
<evidence type="ECO:0000256" key="3">
    <source>
        <dbReference type="ARBA" id="ARBA00022676"/>
    </source>
</evidence>
<dbReference type="Gene3D" id="3.40.1030.10">
    <property type="entry name" value="Nucleoside phosphorylase/phosphoribosyltransferase catalytic domain"/>
    <property type="match status" value="1"/>
</dbReference>
<feature type="binding site" evidence="9">
    <location>
        <position position="227"/>
    </location>
    <ligand>
        <name>Mg(2+)</name>
        <dbReference type="ChEBI" id="CHEBI:18420"/>
        <label>1</label>
    </ligand>
</feature>
<evidence type="ECO:0000256" key="9">
    <source>
        <dbReference type="HAMAP-Rule" id="MF_00211"/>
    </source>
</evidence>
<comment type="pathway">
    <text evidence="1 9">Amino-acid biosynthesis; L-tryptophan biosynthesis; L-tryptophan from chorismate: step 2/5.</text>
</comment>
<name>A0A543B2W0_9ACTN</name>
<comment type="cofactor">
    <cofactor evidence="9">
        <name>Mg(2+)</name>
        <dbReference type="ChEBI" id="CHEBI:18420"/>
    </cofactor>
    <text evidence="9">Binds 2 magnesium ions per monomer.</text>
</comment>
<evidence type="ECO:0000313" key="13">
    <source>
        <dbReference type="Proteomes" id="UP000317043"/>
    </source>
</evidence>
<dbReference type="Proteomes" id="UP000317043">
    <property type="component" value="Unassembled WGS sequence"/>
</dbReference>
<reference evidence="12 13" key="1">
    <citation type="submission" date="2019-06" db="EMBL/GenBank/DDBJ databases">
        <title>Sequencing the genomes of 1000 actinobacteria strains.</title>
        <authorList>
            <person name="Klenk H.-P."/>
        </authorList>
    </citation>
    <scope>NUCLEOTIDE SEQUENCE [LARGE SCALE GENOMIC DNA]</scope>
    <source>
        <strain evidence="12 13">DSM 45928</strain>
    </source>
</reference>
<dbReference type="PANTHER" id="PTHR43285:SF2">
    <property type="entry name" value="ANTHRANILATE PHOSPHORIBOSYLTRANSFERASE"/>
    <property type="match status" value="1"/>
</dbReference>
<dbReference type="InterPro" id="IPR000312">
    <property type="entry name" value="Glycosyl_Trfase_fam3"/>
</dbReference>
<dbReference type="Gene3D" id="1.20.970.10">
    <property type="entry name" value="Transferase, Pyrimidine Nucleoside Phosphorylase, Chain C"/>
    <property type="match status" value="1"/>
</dbReference>
<dbReference type="GO" id="GO:0000162">
    <property type="term" value="P:L-tryptophan biosynthetic process"/>
    <property type="evidence" value="ECO:0007669"/>
    <property type="project" value="UniProtKB-UniRule"/>
</dbReference>
<dbReference type="UniPathway" id="UPA00035">
    <property type="reaction ID" value="UER00041"/>
</dbReference>
<feature type="domain" description="Glycosyl transferase family 3" evidence="10">
    <location>
        <begin position="75"/>
        <end position="333"/>
    </location>
</feature>
<evidence type="ECO:0000259" key="11">
    <source>
        <dbReference type="Pfam" id="PF02885"/>
    </source>
</evidence>
<dbReference type="PANTHER" id="PTHR43285">
    <property type="entry name" value="ANTHRANILATE PHOSPHORIBOSYLTRANSFERASE"/>
    <property type="match status" value="1"/>
</dbReference>
<evidence type="ECO:0000256" key="8">
    <source>
        <dbReference type="ARBA" id="ARBA00061188"/>
    </source>
</evidence>
<comment type="caution">
    <text evidence="12">The sequence shown here is derived from an EMBL/GenBank/DDBJ whole genome shotgun (WGS) entry which is preliminary data.</text>
</comment>
<feature type="binding site" evidence="9">
    <location>
        <position position="94"/>
    </location>
    <ligand>
        <name>Mg(2+)</name>
        <dbReference type="ChEBI" id="CHEBI:18420"/>
        <label>1</label>
    </ligand>
</feature>
<dbReference type="SUPFAM" id="SSF47648">
    <property type="entry name" value="Nucleoside phosphorylase/phosphoribosyltransferase N-terminal domain"/>
    <property type="match status" value="1"/>
</dbReference>
<keyword evidence="9" id="KW-0460">Magnesium</keyword>
<feature type="domain" description="Glycosyl transferase family 3 N-terminal" evidence="11">
    <location>
        <begin position="7"/>
        <end position="67"/>
    </location>
</feature>
<dbReference type="EC" id="2.4.2.18" evidence="9"/>
<keyword evidence="2 9" id="KW-0028">Amino-acid biosynthesis</keyword>
<feature type="binding site" evidence="9">
    <location>
        <begin position="85"/>
        <end position="86"/>
    </location>
    <ligand>
        <name>5-phospho-alpha-D-ribose 1-diphosphate</name>
        <dbReference type="ChEBI" id="CHEBI:58017"/>
    </ligand>
</feature>
<dbReference type="Pfam" id="PF02885">
    <property type="entry name" value="Glycos_trans_3N"/>
    <property type="match status" value="1"/>
</dbReference>
<evidence type="ECO:0000256" key="5">
    <source>
        <dbReference type="ARBA" id="ARBA00022822"/>
    </source>
</evidence>
<accession>A0A543B2W0</accession>
<feature type="binding site" evidence="9">
    <location>
        <begin position="92"/>
        <end position="95"/>
    </location>
    <ligand>
        <name>5-phospho-alpha-D-ribose 1-diphosphate</name>
        <dbReference type="ChEBI" id="CHEBI:58017"/>
    </ligand>
</feature>
<evidence type="ECO:0000256" key="6">
    <source>
        <dbReference type="ARBA" id="ARBA00023141"/>
    </source>
</evidence>
<gene>
    <name evidence="9" type="primary">trpD</name>
    <name evidence="12" type="ORF">FB566_4764</name>
</gene>
<dbReference type="GO" id="GO:0005829">
    <property type="term" value="C:cytosol"/>
    <property type="evidence" value="ECO:0007669"/>
    <property type="project" value="TreeGrafter"/>
</dbReference>
<dbReference type="NCBIfam" id="TIGR01245">
    <property type="entry name" value="trpD"/>
    <property type="match status" value="1"/>
</dbReference>
<keyword evidence="3 9" id="KW-0328">Glycosyltransferase</keyword>
<dbReference type="InParanoid" id="A0A543B2W0"/>
<dbReference type="InterPro" id="IPR005940">
    <property type="entry name" value="Anthranilate_Pribosyl_Tfrase"/>
</dbReference>
<keyword evidence="9" id="KW-0479">Metal-binding</keyword>
<dbReference type="Pfam" id="PF00591">
    <property type="entry name" value="Glycos_transf_3"/>
    <property type="match status" value="1"/>
</dbReference>
<evidence type="ECO:0000256" key="2">
    <source>
        <dbReference type="ARBA" id="ARBA00022605"/>
    </source>
</evidence>
<comment type="subunit">
    <text evidence="9">Homodimer.</text>
</comment>
<feature type="binding site" evidence="9">
    <location>
        <position position="113"/>
    </location>
    <ligand>
        <name>anthranilate</name>
        <dbReference type="ChEBI" id="CHEBI:16567"/>
        <label>1</label>
    </ligand>
</feature>
<comment type="similarity">
    <text evidence="9">Belongs to the anthranilate phosphoribosyltransferase family.</text>
</comment>
<dbReference type="GO" id="GO:0004048">
    <property type="term" value="F:anthranilate phosphoribosyltransferase activity"/>
    <property type="evidence" value="ECO:0007669"/>
    <property type="project" value="UniProtKB-UniRule"/>
</dbReference>
<feature type="binding site" evidence="9">
    <location>
        <position position="168"/>
    </location>
    <ligand>
        <name>anthranilate</name>
        <dbReference type="ChEBI" id="CHEBI:16567"/>
        <label>2</label>
    </ligand>
</feature>
<dbReference type="InterPro" id="IPR017459">
    <property type="entry name" value="Glycosyl_Trfase_fam3_N_dom"/>
</dbReference>
<dbReference type="AlphaFoldDB" id="A0A543B2W0"/>
<proteinExistence type="inferred from homology"/>
<protein>
    <recommendedName>
        <fullName evidence="9">Anthranilate phosphoribosyltransferase</fullName>
        <ecNumber evidence="9">2.4.2.18</ecNumber>
    </recommendedName>
</protein>
<dbReference type="FunCoup" id="A0A543B2W0">
    <property type="interactions" value="271"/>
</dbReference>
<feature type="binding site" evidence="9">
    <location>
        <position position="226"/>
    </location>
    <ligand>
        <name>Mg(2+)</name>
        <dbReference type="ChEBI" id="CHEBI:18420"/>
        <label>2</label>
    </ligand>
</feature>
<keyword evidence="5 9" id="KW-0822">Tryptophan biosynthesis</keyword>
<comment type="catalytic activity">
    <reaction evidence="7 9">
        <text>N-(5-phospho-beta-D-ribosyl)anthranilate + diphosphate = 5-phospho-alpha-D-ribose 1-diphosphate + anthranilate</text>
        <dbReference type="Rhea" id="RHEA:11768"/>
        <dbReference type="ChEBI" id="CHEBI:16567"/>
        <dbReference type="ChEBI" id="CHEBI:18277"/>
        <dbReference type="ChEBI" id="CHEBI:33019"/>
        <dbReference type="ChEBI" id="CHEBI:58017"/>
        <dbReference type="EC" id="2.4.2.18"/>
    </reaction>
</comment>
<evidence type="ECO:0000256" key="1">
    <source>
        <dbReference type="ARBA" id="ARBA00004907"/>
    </source>
</evidence>
<evidence type="ECO:0000313" key="12">
    <source>
        <dbReference type="EMBL" id="TQL79163.1"/>
    </source>
</evidence>
<keyword evidence="13" id="KW-1185">Reference proteome</keyword>
<keyword evidence="6 9" id="KW-0057">Aromatic amino acid biosynthesis</keyword>
<comment type="function">
    <text evidence="9">Catalyzes the transfer of the phosphoribosyl group of 5-phosphorylribose-1-pyrophosphate (PRPP) to anthranilate to yield N-(5'-phosphoribosyl)-anthranilate (PRA).</text>
</comment>
<organism evidence="12 13">
    <name type="scientific">Stackebrandtia endophytica</name>
    <dbReference type="NCBI Taxonomy" id="1496996"/>
    <lineage>
        <taxon>Bacteria</taxon>
        <taxon>Bacillati</taxon>
        <taxon>Actinomycetota</taxon>
        <taxon>Actinomycetes</taxon>
        <taxon>Glycomycetales</taxon>
        <taxon>Glycomycetaceae</taxon>
        <taxon>Stackebrandtia</taxon>
    </lineage>
</organism>
<feature type="binding site" evidence="9">
    <location>
        <position position="82"/>
    </location>
    <ligand>
        <name>anthranilate</name>
        <dbReference type="ChEBI" id="CHEBI:16567"/>
        <label>1</label>
    </ligand>
</feature>
<evidence type="ECO:0000256" key="4">
    <source>
        <dbReference type="ARBA" id="ARBA00022679"/>
    </source>
</evidence>
<dbReference type="RefSeq" id="WP_246100280.1">
    <property type="nucleotide sequence ID" value="NZ_JBHTGS010000002.1"/>
</dbReference>
<feature type="binding site" evidence="9">
    <location>
        <position position="227"/>
    </location>
    <ligand>
        <name>Mg(2+)</name>
        <dbReference type="ChEBI" id="CHEBI:18420"/>
        <label>2</label>
    </ligand>
</feature>
<dbReference type="GO" id="GO:0000287">
    <property type="term" value="F:magnesium ion binding"/>
    <property type="evidence" value="ECO:0007669"/>
    <property type="project" value="UniProtKB-UniRule"/>
</dbReference>
<feature type="binding site" evidence="9">
    <location>
        <position position="122"/>
    </location>
    <ligand>
        <name>5-phospho-alpha-D-ribose 1-diphosphate</name>
        <dbReference type="ChEBI" id="CHEBI:58017"/>
    </ligand>
</feature>
<feature type="binding site" evidence="9">
    <location>
        <position position="90"/>
    </location>
    <ligand>
        <name>5-phospho-alpha-D-ribose 1-diphosphate</name>
        <dbReference type="ChEBI" id="CHEBI:58017"/>
    </ligand>
</feature>
<dbReference type="EMBL" id="VFOW01000001">
    <property type="protein sequence ID" value="TQL79163.1"/>
    <property type="molecule type" value="Genomic_DNA"/>
</dbReference>
<feature type="binding site" evidence="9">
    <location>
        <begin position="110"/>
        <end position="118"/>
    </location>
    <ligand>
        <name>5-phospho-alpha-D-ribose 1-diphosphate</name>
        <dbReference type="ChEBI" id="CHEBI:58017"/>
    </ligand>
</feature>
<sequence length="351" mass="36376">MTKQWPTILSALMEGRPLTSSDTDWVMTEVMAGEATPAQLAAFAVLLRAKGETPEEMAGLVAAMLAHTERLELTQDCADIVGTGGDRSHTVNISTMASLVVAGGGVPVVKHGNRAASSRCGSADLLEALGVPLNLGPQGVTRCLQEAGIGFCFAARFHPGMRHAAAPRRELGIPTAFNFLGPLTNPAQPRVGAIGCADPAMAPVMADVLAQRGASALVVRGEDGLDELTTGDRTRVWIVNRGTVTETVIDAIDLGVPRSPLSALRGDDAAYNAEVARALLDGRSGPVRDAVMLNAAAGFAAFEGLDNDISMDLEGALRRGLDRAADSIDSGAAADTLNRWVATANSEKGSA</sequence>
<comment type="caution">
    <text evidence="9">Lacks conserved residue(s) required for the propagation of feature annotation.</text>
</comment>
<dbReference type="HAMAP" id="MF_00211">
    <property type="entry name" value="TrpD"/>
    <property type="match status" value="1"/>
</dbReference>
<comment type="similarity">
    <text evidence="8">In the C-terminal section; belongs to the anthranilate phosphoribosyltransferase family.</text>
</comment>
<evidence type="ECO:0000259" key="10">
    <source>
        <dbReference type="Pfam" id="PF00591"/>
    </source>
</evidence>
<dbReference type="FunFam" id="3.40.1030.10:FF:000002">
    <property type="entry name" value="Anthranilate phosphoribosyltransferase"/>
    <property type="match status" value="1"/>
</dbReference>
<dbReference type="SUPFAM" id="SSF52418">
    <property type="entry name" value="Nucleoside phosphorylase/phosphoribosyltransferase catalytic domain"/>
    <property type="match status" value="1"/>
</dbReference>
<feature type="binding site" evidence="9">
    <location>
        <position position="82"/>
    </location>
    <ligand>
        <name>5-phospho-alpha-D-ribose 1-diphosphate</name>
        <dbReference type="ChEBI" id="CHEBI:58017"/>
    </ligand>
</feature>
<dbReference type="InterPro" id="IPR035902">
    <property type="entry name" value="Nuc_phospho_transferase"/>
</dbReference>